<sequence>MSDPQKYTVGWICAIATEFVAAQAFLDEEHDPPRHVAPHDNNSYVLGTVGSHNVVIAVLPDTEYGTTSAATVARDMLHSFPNVRIGLMVGIGGGAPRLPEHDVRLGDVVVSRAGGGKGGVLQYDFGKTIQNQTFQHIGFLNQSPPVLRTAISALKGKYELRGHQLNKEVDRALKRIKNRKRYIRPPTASDRLYKAGIAHRLDGTGCCSDVSSEDPSHLVTRSQRDEEDDPKIHYGLIASANQLMKDATTRDKLAAEKDVLCFEIEAAGLMNHFPCLVVRGICDYADSHKNKEWQGFAAMTAAAYAKDILRQIPPNKVETEIPISEILGLVQGKLDGGDFTEIEIKDARITMKSDDHLTELQHWLSPPDYSTNAKLARERRHAGTGAWFLESPVSQEWKAGRRRHLWLYGLAGCGKTEIPDYWGQENCVSLDKKAVDADIRSYVVARLTQSSDFVDKKLPQDLLNEIRNKVGNGADGMFRWAACQLDSLAKCLSPNAIKAALKSLPHDLSETYDLYRPR</sequence>
<name>A0A8I3AQ56_VERLO</name>
<dbReference type="OrthoDB" id="1577640at2759"/>
<protein>
    <recommendedName>
        <fullName evidence="6">Nucleoside phosphorylase domain-containing protein</fullName>
    </recommendedName>
</protein>
<dbReference type="PANTHER" id="PTHR46082">
    <property type="entry name" value="ATP/GTP-BINDING PROTEIN-RELATED"/>
    <property type="match status" value="1"/>
</dbReference>
<dbReference type="Pfam" id="PF01048">
    <property type="entry name" value="PNP_UDP_1"/>
    <property type="match status" value="1"/>
</dbReference>
<dbReference type="AlphaFoldDB" id="A0A8I3AQ56"/>
<accession>A0A8I3AQ56</accession>
<feature type="domain" description="Nucleoside phosphorylase" evidence="2">
    <location>
        <begin position="13"/>
        <end position="296"/>
    </location>
</feature>
<dbReference type="EMBL" id="JAEMWZ010000137">
    <property type="protein sequence ID" value="KAG7134441.1"/>
    <property type="molecule type" value="Genomic_DNA"/>
</dbReference>
<evidence type="ECO:0000313" key="5">
    <source>
        <dbReference type="Proteomes" id="UP000689129"/>
    </source>
</evidence>
<evidence type="ECO:0008006" key="6">
    <source>
        <dbReference type="Google" id="ProtNLM"/>
    </source>
</evidence>
<dbReference type="InterPro" id="IPR000845">
    <property type="entry name" value="Nucleoside_phosphorylase_d"/>
</dbReference>
<comment type="caution">
    <text evidence="4">The sequence shown here is derived from an EMBL/GenBank/DDBJ whole genome shotgun (WGS) entry which is preliminary data.</text>
</comment>
<dbReference type="GO" id="GO:0009116">
    <property type="term" value="P:nucleoside metabolic process"/>
    <property type="evidence" value="ECO:0007669"/>
    <property type="project" value="InterPro"/>
</dbReference>
<evidence type="ECO:0000259" key="3">
    <source>
        <dbReference type="Pfam" id="PF24883"/>
    </source>
</evidence>
<dbReference type="InterPro" id="IPR056884">
    <property type="entry name" value="NPHP3-like_N"/>
</dbReference>
<evidence type="ECO:0000259" key="2">
    <source>
        <dbReference type="Pfam" id="PF01048"/>
    </source>
</evidence>
<organism evidence="4 5">
    <name type="scientific">Verticillium longisporum</name>
    <name type="common">Verticillium dahliae var. longisporum</name>
    <dbReference type="NCBI Taxonomy" id="100787"/>
    <lineage>
        <taxon>Eukaryota</taxon>
        <taxon>Fungi</taxon>
        <taxon>Dikarya</taxon>
        <taxon>Ascomycota</taxon>
        <taxon>Pezizomycotina</taxon>
        <taxon>Sordariomycetes</taxon>
        <taxon>Hypocreomycetidae</taxon>
        <taxon>Glomerellales</taxon>
        <taxon>Plectosphaerellaceae</taxon>
        <taxon>Verticillium</taxon>
    </lineage>
</organism>
<keyword evidence="1" id="KW-0677">Repeat</keyword>
<proteinExistence type="predicted"/>
<reference evidence="4" key="1">
    <citation type="journal article" date="2021" name="Mol. Plant Pathol.">
        <title>A 20-kb lineage-specific genomic region tames virulence in pathogenic amphidiploid Verticillium longisporum.</title>
        <authorList>
            <person name="Harting R."/>
            <person name="Starke J."/>
            <person name="Kusch H."/>
            <person name="Poggeler S."/>
            <person name="Maurus I."/>
            <person name="Schluter R."/>
            <person name="Landesfeind M."/>
            <person name="Bulla I."/>
            <person name="Nowrousian M."/>
            <person name="de Jonge R."/>
            <person name="Stahlhut G."/>
            <person name="Hoff K.J."/>
            <person name="Asshauer K.P."/>
            <person name="Thurmer A."/>
            <person name="Stanke M."/>
            <person name="Daniel R."/>
            <person name="Morgenstern B."/>
            <person name="Thomma B.P.H.J."/>
            <person name="Kronstad J.W."/>
            <person name="Braus-Stromeyer S.A."/>
            <person name="Braus G.H."/>
        </authorList>
    </citation>
    <scope>NUCLEOTIDE SEQUENCE</scope>
    <source>
        <strain evidence="4">Vl32</strain>
    </source>
</reference>
<dbReference type="Pfam" id="PF24883">
    <property type="entry name" value="NPHP3_N"/>
    <property type="match status" value="1"/>
</dbReference>
<dbReference type="InterPro" id="IPR053137">
    <property type="entry name" value="NLR-like"/>
</dbReference>
<evidence type="ECO:0000313" key="4">
    <source>
        <dbReference type="EMBL" id="KAG7134441.1"/>
    </source>
</evidence>
<evidence type="ECO:0000256" key="1">
    <source>
        <dbReference type="ARBA" id="ARBA00022737"/>
    </source>
</evidence>
<dbReference type="GO" id="GO:0003824">
    <property type="term" value="F:catalytic activity"/>
    <property type="evidence" value="ECO:0007669"/>
    <property type="project" value="InterPro"/>
</dbReference>
<dbReference type="PANTHER" id="PTHR46082:SF11">
    <property type="entry name" value="AAA+ ATPASE DOMAIN-CONTAINING PROTEIN-RELATED"/>
    <property type="match status" value="1"/>
</dbReference>
<gene>
    <name evidence="4" type="ORF">HYQ45_007584</name>
</gene>
<feature type="domain" description="Nephrocystin 3-like N-terminal" evidence="3">
    <location>
        <begin position="383"/>
        <end position="416"/>
    </location>
</feature>
<dbReference type="Proteomes" id="UP000689129">
    <property type="component" value="Unassembled WGS sequence"/>
</dbReference>